<dbReference type="GO" id="GO:0009103">
    <property type="term" value="P:lipopolysaccharide biosynthetic process"/>
    <property type="evidence" value="ECO:0007669"/>
    <property type="project" value="UniProtKB-ARBA"/>
</dbReference>
<feature type="transmembrane region" description="Helical" evidence="8">
    <location>
        <begin position="136"/>
        <end position="158"/>
    </location>
</feature>
<accession>A0A238XYE8</accession>
<reference evidence="10" key="1">
    <citation type="submission" date="2017-06" db="EMBL/GenBank/DDBJ databases">
        <authorList>
            <person name="Varghese N."/>
            <person name="Submissions S."/>
        </authorList>
    </citation>
    <scope>NUCLEOTIDE SEQUENCE [LARGE SCALE GENOMIC DNA]</scope>
    <source>
        <strain evidence="10">Ca-68</strain>
    </source>
</reference>
<keyword evidence="2" id="KW-1003">Cell membrane</keyword>
<evidence type="ECO:0000313" key="9">
    <source>
        <dbReference type="EMBL" id="SNR63608.1"/>
    </source>
</evidence>
<sequence>MAFEIEHDWQAHLATPRARVGERAKTHLLILLCITWIFMGLIGHEPWKPDEAQTISIIKDMTYGNGLLAPIAAGQQQIEYPPLYYWSAAGSAKLLSAVLPLHDAARLINSIWMTITLLMVGMLGRELWGVGTGRQITFIFIASIGLIASAHMLMPQVASLAGLSMSLYALALAKRRPLRAAALLGSGIGISFLATGPASALVVLLTMLILPIFFQPWRSKSFAIVCGLSLLVASPWLVIWPSLLFQINPAQFTAWIHNILPDPSSINYLYMLKTLFWFTWPALPIAAWGVWRYRNVFLNKPKMQLLLVFFIVNFIVIGVAFERREIHLLPLLLPLAALAGGSVETLKRGAASALDWFGMLMFGIMGALIWLGWFAMLTGKPAKIAERMQFLAATNEAHLNIFALAAALTVTIIWLFVIANSKRSNRGALTNWAVGMTMAWGLLMTLWLPWIDNARSYKHVMLELQAALPAQHTCISSYGMGPAQIALMDYYTGFTVQPQPLLHTEPACDLLLVQEYSSHPHRTPGSHWQLLWEGSRALDRRESFRLFIPGETTDQVEEDEETIPR</sequence>
<feature type="transmembrane region" description="Helical" evidence="8">
    <location>
        <begin position="429"/>
        <end position="450"/>
    </location>
</feature>
<feature type="transmembrane region" description="Helical" evidence="8">
    <location>
        <begin position="267"/>
        <end position="291"/>
    </location>
</feature>
<feature type="transmembrane region" description="Helical" evidence="8">
    <location>
        <begin position="303"/>
        <end position="321"/>
    </location>
</feature>
<keyword evidence="10" id="KW-1185">Reference proteome</keyword>
<evidence type="ECO:0000256" key="2">
    <source>
        <dbReference type="ARBA" id="ARBA00022475"/>
    </source>
</evidence>
<proteinExistence type="predicted"/>
<evidence type="ECO:0000256" key="6">
    <source>
        <dbReference type="ARBA" id="ARBA00022989"/>
    </source>
</evidence>
<dbReference type="PANTHER" id="PTHR33908:SF11">
    <property type="entry name" value="MEMBRANE PROTEIN"/>
    <property type="match status" value="1"/>
</dbReference>
<dbReference type="GO" id="GO:0016763">
    <property type="term" value="F:pentosyltransferase activity"/>
    <property type="evidence" value="ECO:0007669"/>
    <property type="project" value="TreeGrafter"/>
</dbReference>
<dbReference type="EMBL" id="FZOA01000001">
    <property type="protein sequence ID" value="SNR63608.1"/>
    <property type="molecule type" value="Genomic_DNA"/>
</dbReference>
<dbReference type="GO" id="GO:0005886">
    <property type="term" value="C:plasma membrane"/>
    <property type="evidence" value="ECO:0007669"/>
    <property type="project" value="UniProtKB-SubCell"/>
</dbReference>
<dbReference type="OrthoDB" id="8556356at2"/>
<evidence type="ECO:0000256" key="1">
    <source>
        <dbReference type="ARBA" id="ARBA00004651"/>
    </source>
</evidence>
<feature type="transmembrane region" description="Helical" evidence="8">
    <location>
        <begin position="104"/>
        <end position="124"/>
    </location>
</feature>
<dbReference type="Proteomes" id="UP000198305">
    <property type="component" value="Unassembled WGS sequence"/>
</dbReference>
<keyword evidence="5 8" id="KW-0812">Transmembrane</keyword>
<dbReference type="InterPro" id="IPR050297">
    <property type="entry name" value="LipidA_mod_glycosyltrf_83"/>
</dbReference>
<evidence type="ECO:0000256" key="7">
    <source>
        <dbReference type="ARBA" id="ARBA00023136"/>
    </source>
</evidence>
<protein>
    <submittedName>
        <fullName evidence="9">4-amino-4-deoxy-L-arabinose transferase</fullName>
    </submittedName>
</protein>
<feature type="transmembrane region" description="Helical" evidence="8">
    <location>
        <begin position="397"/>
        <end position="417"/>
    </location>
</feature>
<evidence type="ECO:0000256" key="8">
    <source>
        <dbReference type="SAM" id="Phobius"/>
    </source>
</evidence>
<keyword evidence="3" id="KW-0328">Glycosyltransferase</keyword>
<organism evidence="9 10">
    <name type="scientific">Methylobacillus rhizosphaerae</name>
    <dbReference type="NCBI Taxonomy" id="551994"/>
    <lineage>
        <taxon>Bacteria</taxon>
        <taxon>Pseudomonadati</taxon>
        <taxon>Pseudomonadota</taxon>
        <taxon>Betaproteobacteria</taxon>
        <taxon>Nitrosomonadales</taxon>
        <taxon>Methylophilaceae</taxon>
        <taxon>Methylobacillus</taxon>
    </lineage>
</organism>
<evidence type="ECO:0000256" key="5">
    <source>
        <dbReference type="ARBA" id="ARBA00022692"/>
    </source>
</evidence>
<evidence type="ECO:0000256" key="4">
    <source>
        <dbReference type="ARBA" id="ARBA00022679"/>
    </source>
</evidence>
<evidence type="ECO:0000313" key="10">
    <source>
        <dbReference type="Proteomes" id="UP000198305"/>
    </source>
</evidence>
<name>A0A238XYE8_9PROT</name>
<dbReference type="AlphaFoldDB" id="A0A238XYE8"/>
<keyword evidence="4 9" id="KW-0808">Transferase</keyword>
<comment type="subcellular location">
    <subcellularLocation>
        <location evidence="1">Cell membrane</location>
        <topology evidence="1">Multi-pass membrane protein</topology>
    </subcellularLocation>
</comment>
<feature type="transmembrane region" description="Helical" evidence="8">
    <location>
        <begin position="353"/>
        <end position="377"/>
    </location>
</feature>
<dbReference type="RefSeq" id="WP_089374429.1">
    <property type="nucleotide sequence ID" value="NZ_FZOA01000001.1"/>
</dbReference>
<keyword evidence="6 8" id="KW-1133">Transmembrane helix</keyword>
<evidence type="ECO:0000256" key="3">
    <source>
        <dbReference type="ARBA" id="ARBA00022676"/>
    </source>
</evidence>
<feature type="transmembrane region" description="Helical" evidence="8">
    <location>
        <begin position="26"/>
        <end position="44"/>
    </location>
</feature>
<keyword evidence="7 8" id="KW-0472">Membrane</keyword>
<feature type="transmembrane region" description="Helical" evidence="8">
    <location>
        <begin position="222"/>
        <end position="247"/>
    </location>
</feature>
<gene>
    <name evidence="9" type="ORF">SAMN05192560_0278</name>
</gene>
<feature type="transmembrane region" description="Helical" evidence="8">
    <location>
        <begin position="178"/>
        <end position="210"/>
    </location>
</feature>
<dbReference type="PANTHER" id="PTHR33908">
    <property type="entry name" value="MANNOSYLTRANSFERASE YKCB-RELATED"/>
    <property type="match status" value="1"/>
</dbReference>